<dbReference type="GO" id="GO:0005737">
    <property type="term" value="C:cytoplasm"/>
    <property type="evidence" value="ECO:0007669"/>
    <property type="project" value="UniProtKB-SubCell"/>
</dbReference>
<dbReference type="RefSeq" id="WP_155716024.1">
    <property type="nucleotide sequence ID" value="NZ_VVIQ01000006.1"/>
</dbReference>
<protein>
    <recommendedName>
        <fullName evidence="3">Regulatory protein RecX</fullName>
    </recommendedName>
</protein>
<keyword evidence="4" id="KW-0963">Cytoplasm</keyword>
<dbReference type="Proteomes" id="UP000482295">
    <property type="component" value="Unassembled WGS sequence"/>
</dbReference>
<sequence>MIQKRPILEPQALKKLADLCAKGEHCSGEMIEKMRKWGLSEDAQTRILEKLISLKYVDDERYTQFFVHDKIRYNRWGRRKIEQALWLKKVDSNIASSVLDAVEDAEYLEVLRPLMASKYRTIKAESDYERSMKLIKFAMGRGFTMDLIRRCIDEGVVDSDGDVDFIEE</sequence>
<evidence type="ECO:0000256" key="1">
    <source>
        <dbReference type="ARBA" id="ARBA00004496"/>
    </source>
</evidence>
<organism evidence="7 8">
    <name type="scientific">Prevotella vespertina</name>
    <dbReference type="NCBI Taxonomy" id="2608404"/>
    <lineage>
        <taxon>Bacteria</taxon>
        <taxon>Pseudomonadati</taxon>
        <taxon>Bacteroidota</taxon>
        <taxon>Bacteroidia</taxon>
        <taxon>Bacteroidales</taxon>
        <taxon>Prevotellaceae</taxon>
        <taxon>Prevotella</taxon>
    </lineage>
</organism>
<evidence type="ECO:0000256" key="2">
    <source>
        <dbReference type="ARBA" id="ARBA00009695"/>
    </source>
</evidence>
<evidence type="ECO:0000259" key="6">
    <source>
        <dbReference type="Pfam" id="PF21981"/>
    </source>
</evidence>
<dbReference type="InterPro" id="IPR003783">
    <property type="entry name" value="Regulatory_RecX"/>
</dbReference>
<reference evidence="7 8" key="1">
    <citation type="submission" date="2019-09" db="EMBL/GenBank/DDBJ databases">
        <title>Prevotella A2879 sp. nov., isolated from an abscess of a patient.</title>
        <authorList>
            <person name="Buhl M."/>
            <person name="Oberhettinger P."/>
        </authorList>
    </citation>
    <scope>NUCLEOTIDE SEQUENCE [LARGE SCALE GENOMIC DNA]</scope>
    <source>
        <strain evidence="7 8">A2879</strain>
    </source>
</reference>
<dbReference type="EMBL" id="VVIQ01000006">
    <property type="protein sequence ID" value="MUL28035.1"/>
    <property type="molecule type" value="Genomic_DNA"/>
</dbReference>
<evidence type="ECO:0000313" key="8">
    <source>
        <dbReference type="Proteomes" id="UP000482295"/>
    </source>
</evidence>
<gene>
    <name evidence="7" type="ORF">F0475_06915</name>
</gene>
<evidence type="ECO:0000256" key="3">
    <source>
        <dbReference type="ARBA" id="ARBA00018111"/>
    </source>
</evidence>
<evidence type="ECO:0000256" key="4">
    <source>
        <dbReference type="ARBA" id="ARBA00022490"/>
    </source>
</evidence>
<feature type="domain" description="RecX third three-helical" evidence="6">
    <location>
        <begin position="106"/>
        <end position="152"/>
    </location>
</feature>
<evidence type="ECO:0000313" key="7">
    <source>
        <dbReference type="EMBL" id="MUL28035.1"/>
    </source>
</evidence>
<proteinExistence type="inferred from homology"/>
<dbReference type="AlphaFoldDB" id="A0A7C9LVD9"/>
<evidence type="ECO:0000259" key="5">
    <source>
        <dbReference type="Pfam" id="PF02631"/>
    </source>
</evidence>
<comment type="similarity">
    <text evidence="2">Belongs to the RecX family.</text>
</comment>
<dbReference type="GO" id="GO:0006282">
    <property type="term" value="P:regulation of DNA repair"/>
    <property type="evidence" value="ECO:0007669"/>
    <property type="project" value="InterPro"/>
</dbReference>
<name>A0A7C9LVD9_9BACT</name>
<dbReference type="PANTHER" id="PTHR33602:SF1">
    <property type="entry name" value="REGULATORY PROTEIN RECX FAMILY PROTEIN"/>
    <property type="match status" value="1"/>
</dbReference>
<dbReference type="InterPro" id="IPR053925">
    <property type="entry name" value="RecX_HTH_3rd"/>
</dbReference>
<comment type="subcellular location">
    <subcellularLocation>
        <location evidence="1">Cytoplasm</location>
    </subcellularLocation>
</comment>
<dbReference type="InterPro" id="IPR053924">
    <property type="entry name" value="RecX_HTH_2nd"/>
</dbReference>
<dbReference type="InterPro" id="IPR036388">
    <property type="entry name" value="WH-like_DNA-bd_sf"/>
</dbReference>
<dbReference type="Pfam" id="PF02631">
    <property type="entry name" value="RecX_HTH2"/>
    <property type="match status" value="1"/>
</dbReference>
<keyword evidence="8" id="KW-1185">Reference proteome</keyword>
<feature type="domain" description="RecX second three-helical" evidence="5">
    <location>
        <begin position="58"/>
        <end position="99"/>
    </location>
</feature>
<dbReference type="Gene3D" id="1.10.10.10">
    <property type="entry name" value="Winged helix-like DNA-binding domain superfamily/Winged helix DNA-binding domain"/>
    <property type="match status" value="2"/>
</dbReference>
<dbReference type="PANTHER" id="PTHR33602">
    <property type="entry name" value="REGULATORY PROTEIN RECX FAMILY PROTEIN"/>
    <property type="match status" value="1"/>
</dbReference>
<comment type="caution">
    <text evidence="7">The sequence shown here is derived from an EMBL/GenBank/DDBJ whole genome shotgun (WGS) entry which is preliminary data.</text>
</comment>
<accession>A0A7C9LVD9</accession>
<dbReference type="Pfam" id="PF21981">
    <property type="entry name" value="RecX_HTH3"/>
    <property type="match status" value="1"/>
</dbReference>